<proteinExistence type="predicted"/>
<sequence length="78" mass="9458">MINYIVILILNRKKPNILNYKLIKFYQLKLQQLIIDAKSFSAKQTIKLQSSIITTLKEAFFCIFNYQKCQLQYQKYFR</sequence>
<organism evidence="1 2">
    <name type="scientific">SAR324 cluster bacterium</name>
    <dbReference type="NCBI Taxonomy" id="2024889"/>
    <lineage>
        <taxon>Bacteria</taxon>
        <taxon>Deltaproteobacteria</taxon>
        <taxon>SAR324 cluster</taxon>
    </lineage>
</organism>
<accession>A0A432GRL4</accession>
<evidence type="ECO:0000313" key="2">
    <source>
        <dbReference type="Proteomes" id="UP000287176"/>
    </source>
</evidence>
<name>A0A432GRL4_9DELT</name>
<gene>
    <name evidence="1" type="ORF">DSY94_02385</name>
</gene>
<comment type="caution">
    <text evidence="1">The sequence shown here is derived from an EMBL/GenBank/DDBJ whole genome shotgun (WGS) entry which is preliminary data.</text>
</comment>
<dbReference type="Proteomes" id="UP000287176">
    <property type="component" value="Unassembled WGS sequence"/>
</dbReference>
<reference evidence="1 2" key="1">
    <citation type="submission" date="2018-06" db="EMBL/GenBank/DDBJ databases">
        <title>Combined omics and stable isotope probing to characterize newly discovered Mariana Back-Arc vent microbial communities.</title>
        <authorList>
            <person name="Trembath-Reichert E."/>
            <person name="Huber J.A."/>
        </authorList>
    </citation>
    <scope>NUCLEOTIDE SEQUENCE [LARGE SCALE GENOMIC DNA]</scope>
    <source>
        <strain evidence="1">MAG 24</strain>
    </source>
</reference>
<evidence type="ECO:0000313" key="1">
    <source>
        <dbReference type="EMBL" id="RTZ86102.1"/>
    </source>
</evidence>
<dbReference type="EMBL" id="QNZI01000063">
    <property type="protein sequence ID" value="RTZ86102.1"/>
    <property type="molecule type" value="Genomic_DNA"/>
</dbReference>
<protein>
    <submittedName>
        <fullName evidence="1">Uncharacterized protein</fullName>
    </submittedName>
</protein>
<dbReference type="AlphaFoldDB" id="A0A432GRL4"/>